<keyword evidence="3" id="KW-1185">Reference proteome</keyword>
<dbReference type="Proteomes" id="UP000000768">
    <property type="component" value="Chromosome 9"/>
</dbReference>
<feature type="region of interest" description="Disordered" evidence="1">
    <location>
        <begin position="1"/>
        <end position="21"/>
    </location>
</feature>
<dbReference type="Gramene" id="OQU78532">
    <property type="protein sequence ID" value="OQU78532"/>
    <property type="gene ID" value="SORBI_3009G253450"/>
</dbReference>
<reference evidence="3" key="2">
    <citation type="journal article" date="2018" name="Plant J.">
        <title>The Sorghum bicolor reference genome: improved assembly, gene annotations, a transcriptome atlas, and signatures of genome organization.</title>
        <authorList>
            <person name="McCormick R.F."/>
            <person name="Truong S.K."/>
            <person name="Sreedasyam A."/>
            <person name="Jenkins J."/>
            <person name="Shu S."/>
            <person name="Sims D."/>
            <person name="Kennedy M."/>
            <person name="Amirebrahimi M."/>
            <person name="Weers B.D."/>
            <person name="McKinley B."/>
            <person name="Mattison A."/>
            <person name="Morishige D.T."/>
            <person name="Grimwood J."/>
            <person name="Schmutz J."/>
            <person name="Mullet J.E."/>
        </authorList>
    </citation>
    <scope>NUCLEOTIDE SEQUENCE [LARGE SCALE GENOMIC DNA]</scope>
    <source>
        <strain evidence="3">cv. BTx623</strain>
    </source>
</reference>
<name>A0A1Z5R425_SORBI</name>
<accession>A0A1Z5R425</accession>
<evidence type="ECO:0000256" key="1">
    <source>
        <dbReference type="SAM" id="MobiDB-lite"/>
    </source>
</evidence>
<proteinExistence type="predicted"/>
<dbReference type="EMBL" id="CM000768">
    <property type="protein sequence ID" value="OQU78532.1"/>
    <property type="molecule type" value="Genomic_DNA"/>
</dbReference>
<gene>
    <name evidence="2" type="ORF">SORBI_3009G253450</name>
</gene>
<dbReference type="InParanoid" id="A0A1Z5R425"/>
<protein>
    <submittedName>
        <fullName evidence="2">Uncharacterized protein</fullName>
    </submittedName>
</protein>
<sequence length="122" mass="13215">MASERRATTATSGEPLPPYLPSLLCDLHAPEDDGYGTTFQRGSASSAWCYFGVPKRSHTSVGGGNQCQIEEVEHRRSQGPATLGSWPGSHGTTEAGGEREVRTQGRRPVHGGRRRGRWRGPD</sequence>
<organism evidence="2 3">
    <name type="scientific">Sorghum bicolor</name>
    <name type="common">Sorghum</name>
    <name type="synonym">Sorghum vulgare</name>
    <dbReference type="NCBI Taxonomy" id="4558"/>
    <lineage>
        <taxon>Eukaryota</taxon>
        <taxon>Viridiplantae</taxon>
        <taxon>Streptophyta</taxon>
        <taxon>Embryophyta</taxon>
        <taxon>Tracheophyta</taxon>
        <taxon>Spermatophyta</taxon>
        <taxon>Magnoliopsida</taxon>
        <taxon>Liliopsida</taxon>
        <taxon>Poales</taxon>
        <taxon>Poaceae</taxon>
        <taxon>PACMAD clade</taxon>
        <taxon>Panicoideae</taxon>
        <taxon>Andropogonodae</taxon>
        <taxon>Andropogoneae</taxon>
        <taxon>Sorghinae</taxon>
        <taxon>Sorghum</taxon>
    </lineage>
</organism>
<feature type="compositionally biased region" description="Basic residues" evidence="1">
    <location>
        <begin position="104"/>
        <end position="122"/>
    </location>
</feature>
<evidence type="ECO:0000313" key="2">
    <source>
        <dbReference type="EMBL" id="OQU78532.1"/>
    </source>
</evidence>
<evidence type="ECO:0000313" key="3">
    <source>
        <dbReference type="Proteomes" id="UP000000768"/>
    </source>
</evidence>
<dbReference type="AlphaFoldDB" id="A0A1Z5R425"/>
<feature type="region of interest" description="Disordered" evidence="1">
    <location>
        <begin position="72"/>
        <end position="122"/>
    </location>
</feature>
<reference evidence="2 3" key="1">
    <citation type="journal article" date="2009" name="Nature">
        <title>The Sorghum bicolor genome and the diversification of grasses.</title>
        <authorList>
            <person name="Paterson A.H."/>
            <person name="Bowers J.E."/>
            <person name="Bruggmann R."/>
            <person name="Dubchak I."/>
            <person name="Grimwood J."/>
            <person name="Gundlach H."/>
            <person name="Haberer G."/>
            <person name="Hellsten U."/>
            <person name="Mitros T."/>
            <person name="Poliakov A."/>
            <person name="Schmutz J."/>
            <person name="Spannagl M."/>
            <person name="Tang H."/>
            <person name="Wang X."/>
            <person name="Wicker T."/>
            <person name="Bharti A.K."/>
            <person name="Chapman J."/>
            <person name="Feltus F.A."/>
            <person name="Gowik U."/>
            <person name="Grigoriev I.V."/>
            <person name="Lyons E."/>
            <person name="Maher C.A."/>
            <person name="Martis M."/>
            <person name="Narechania A."/>
            <person name="Otillar R.P."/>
            <person name="Penning B.W."/>
            <person name="Salamov A.A."/>
            <person name="Wang Y."/>
            <person name="Zhang L."/>
            <person name="Carpita N.C."/>
            <person name="Freeling M."/>
            <person name="Gingle A.R."/>
            <person name="Hash C.T."/>
            <person name="Keller B."/>
            <person name="Klein P."/>
            <person name="Kresovich S."/>
            <person name="McCann M.C."/>
            <person name="Ming R."/>
            <person name="Peterson D.G."/>
            <person name="Mehboob-ur-Rahman"/>
            <person name="Ware D."/>
            <person name="Westhoff P."/>
            <person name="Mayer K.F."/>
            <person name="Messing J."/>
            <person name="Rokhsar D.S."/>
        </authorList>
    </citation>
    <scope>NUCLEOTIDE SEQUENCE [LARGE SCALE GENOMIC DNA]</scope>
    <source>
        <strain evidence="3">cv. BTx623</strain>
    </source>
</reference>